<dbReference type="EMBL" id="JASXSZ010000002">
    <property type="protein sequence ID" value="MDL9979315.1"/>
    <property type="molecule type" value="Genomic_DNA"/>
</dbReference>
<protein>
    <submittedName>
        <fullName evidence="8">Acyl-CoA dehydrogenase family protein</fullName>
        <ecNumber evidence="8">1.-.-.-</ecNumber>
    </submittedName>
</protein>
<gene>
    <name evidence="8" type="ORF">QSV35_08205</name>
</gene>
<evidence type="ECO:0000259" key="6">
    <source>
        <dbReference type="Pfam" id="PF00441"/>
    </source>
</evidence>
<dbReference type="InterPro" id="IPR009075">
    <property type="entry name" value="AcylCo_DH/oxidase_C"/>
</dbReference>
<dbReference type="InterPro" id="IPR037069">
    <property type="entry name" value="AcylCoA_DH/ox_N_sf"/>
</dbReference>
<dbReference type="Proteomes" id="UP001235064">
    <property type="component" value="Unassembled WGS sequence"/>
</dbReference>
<comment type="similarity">
    <text evidence="2">Belongs to the acyl-CoA dehydrogenase family.</text>
</comment>
<keyword evidence="9" id="KW-1185">Reference proteome</keyword>
<dbReference type="SUPFAM" id="SSF47203">
    <property type="entry name" value="Acyl-CoA dehydrogenase C-terminal domain-like"/>
    <property type="match status" value="1"/>
</dbReference>
<dbReference type="SUPFAM" id="SSF56645">
    <property type="entry name" value="Acyl-CoA dehydrogenase NM domain-like"/>
    <property type="match status" value="1"/>
</dbReference>
<keyword evidence="5 8" id="KW-0560">Oxidoreductase</keyword>
<keyword evidence="3" id="KW-0285">Flavoprotein</keyword>
<evidence type="ECO:0000313" key="8">
    <source>
        <dbReference type="EMBL" id="MDL9979315.1"/>
    </source>
</evidence>
<dbReference type="InterPro" id="IPR036250">
    <property type="entry name" value="AcylCo_DH-like_C"/>
</dbReference>
<evidence type="ECO:0000256" key="2">
    <source>
        <dbReference type="ARBA" id="ARBA00009347"/>
    </source>
</evidence>
<evidence type="ECO:0000313" key="9">
    <source>
        <dbReference type="Proteomes" id="UP001235064"/>
    </source>
</evidence>
<accession>A0ABT7MXY3</accession>
<dbReference type="Pfam" id="PF02771">
    <property type="entry name" value="Acyl-CoA_dh_N"/>
    <property type="match status" value="1"/>
</dbReference>
<evidence type="ECO:0000256" key="3">
    <source>
        <dbReference type="ARBA" id="ARBA00022630"/>
    </source>
</evidence>
<evidence type="ECO:0000256" key="5">
    <source>
        <dbReference type="ARBA" id="ARBA00023002"/>
    </source>
</evidence>
<dbReference type="InterPro" id="IPR013786">
    <property type="entry name" value="AcylCoA_DH/ox_N"/>
</dbReference>
<dbReference type="PANTHER" id="PTHR43884:SF20">
    <property type="entry name" value="ACYL-COA DEHYDROGENASE FADE28"/>
    <property type="match status" value="1"/>
</dbReference>
<dbReference type="InterPro" id="IPR009100">
    <property type="entry name" value="AcylCoA_DH/oxidase_NM_dom_sf"/>
</dbReference>
<organism evidence="8 9">
    <name type="scientific">Microbacterium candidum</name>
    <dbReference type="NCBI Taxonomy" id="3041922"/>
    <lineage>
        <taxon>Bacteria</taxon>
        <taxon>Bacillati</taxon>
        <taxon>Actinomycetota</taxon>
        <taxon>Actinomycetes</taxon>
        <taxon>Micrococcales</taxon>
        <taxon>Microbacteriaceae</taxon>
        <taxon>Microbacterium</taxon>
    </lineage>
</organism>
<proteinExistence type="inferred from homology"/>
<dbReference type="Pfam" id="PF00441">
    <property type="entry name" value="Acyl-CoA_dh_1"/>
    <property type="match status" value="1"/>
</dbReference>
<reference evidence="8 9" key="1">
    <citation type="submission" date="2023-06" db="EMBL/GenBank/DDBJ databases">
        <title>Microbacterium sp. nov., isolated from a waste landfill.</title>
        <authorList>
            <person name="Wen W."/>
        </authorList>
    </citation>
    <scope>NUCLEOTIDE SEQUENCE [LARGE SCALE GENOMIC DNA]</scope>
    <source>
        <strain evidence="8 9">ASV49</strain>
    </source>
</reference>
<keyword evidence="4" id="KW-0274">FAD</keyword>
<dbReference type="GO" id="GO:0016491">
    <property type="term" value="F:oxidoreductase activity"/>
    <property type="evidence" value="ECO:0007669"/>
    <property type="project" value="UniProtKB-KW"/>
</dbReference>
<evidence type="ECO:0000256" key="1">
    <source>
        <dbReference type="ARBA" id="ARBA00001974"/>
    </source>
</evidence>
<dbReference type="Gene3D" id="1.10.540.10">
    <property type="entry name" value="Acyl-CoA dehydrogenase/oxidase, N-terminal domain"/>
    <property type="match status" value="1"/>
</dbReference>
<sequence>MMRFLPTDEQLAFAEAVDEIVDGHGGTDIPQAWAAGDTAPGLELWRQFAELGLGGLRLPEEDGGLGGSAVDLVVVFERLGYHAVPGPYLESLALLPRLVDASTRAELAGGAVATACVERVAPFALDADAAALRFAIDDEGIAPAAAGASIASLARVRRLNALTPGARTPLDRETLSGALDEASLAAAAQLVGAGERLLHEAVEYAKIREQFGQQVGAYQALKHQLADVRVALSFARPLVHAAALALDGPTRARDVSAAKVAAGAAARRAARTALQVHGAIGYTAEHPVGLWIALAPALDAAWGTPTFHRARVSRALARV</sequence>
<feature type="domain" description="Acyl-CoA dehydrogenase/oxidase C-terminal" evidence="6">
    <location>
        <begin position="177"/>
        <end position="316"/>
    </location>
</feature>
<comment type="cofactor">
    <cofactor evidence="1">
        <name>FAD</name>
        <dbReference type="ChEBI" id="CHEBI:57692"/>
    </cofactor>
</comment>
<evidence type="ECO:0000259" key="7">
    <source>
        <dbReference type="Pfam" id="PF02771"/>
    </source>
</evidence>
<feature type="domain" description="Acyl-CoA dehydrogenase/oxidase N-terminal" evidence="7">
    <location>
        <begin position="7"/>
        <end position="84"/>
    </location>
</feature>
<name>A0ABT7MXY3_9MICO</name>
<dbReference type="PANTHER" id="PTHR43884">
    <property type="entry name" value="ACYL-COA DEHYDROGENASE"/>
    <property type="match status" value="1"/>
</dbReference>
<comment type="caution">
    <text evidence="8">The sequence shown here is derived from an EMBL/GenBank/DDBJ whole genome shotgun (WGS) entry which is preliminary data.</text>
</comment>
<dbReference type="EC" id="1.-.-.-" evidence="8"/>
<evidence type="ECO:0000256" key="4">
    <source>
        <dbReference type="ARBA" id="ARBA00022827"/>
    </source>
</evidence>
<dbReference type="Gene3D" id="1.20.140.10">
    <property type="entry name" value="Butyryl-CoA Dehydrogenase, subunit A, domain 3"/>
    <property type="match status" value="1"/>
</dbReference>